<dbReference type="InterPro" id="IPR011250">
    <property type="entry name" value="OMP/PagP_B-barrel"/>
</dbReference>
<dbReference type="AlphaFoldDB" id="A0A381PC50"/>
<organism evidence="1">
    <name type="scientific">marine metagenome</name>
    <dbReference type="NCBI Taxonomy" id="408172"/>
    <lineage>
        <taxon>unclassified sequences</taxon>
        <taxon>metagenomes</taxon>
        <taxon>ecological metagenomes</taxon>
    </lineage>
</organism>
<gene>
    <name evidence="1" type="ORF">METZ01_LOCUS17425</name>
</gene>
<sequence length="172" mass="18378">MSPLQLEARGGAWIPKADLVGAQGFEGEASAGSSFGVHFMLKRGFISFVAGFSEHRFDCAQAECGEAVDFVSTAWDLGVRLNLRQEGIMPWVSLGATAAVFDAHVETGTGVMTEDSDLGWGYEVGAGALVPLGGQFFIDPGMRYGRSDVDFASRGTLEMRYIVVDLGLVLVF</sequence>
<accession>A0A381PC50</accession>
<dbReference type="Gene3D" id="2.40.160.20">
    <property type="match status" value="1"/>
</dbReference>
<proteinExistence type="predicted"/>
<evidence type="ECO:0008006" key="2">
    <source>
        <dbReference type="Google" id="ProtNLM"/>
    </source>
</evidence>
<dbReference type="EMBL" id="UINC01000938">
    <property type="protein sequence ID" value="SUZ64571.1"/>
    <property type="molecule type" value="Genomic_DNA"/>
</dbReference>
<dbReference type="SUPFAM" id="SSF56925">
    <property type="entry name" value="OMPA-like"/>
    <property type="match status" value="1"/>
</dbReference>
<protein>
    <recommendedName>
        <fullName evidence="2">Outer membrane protein beta-barrel domain-containing protein</fullName>
    </recommendedName>
</protein>
<evidence type="ECO:0000313" key="1">
    <source>
        <dbReference type="EMBL" id="SUZ64571.1"/>
    </source>
</evidence>
<reference evidence="1" key="1">
    <citation type="submission" date="2018-05" db="EMBL/GenBank/DDBJ databases">
        <authorList>
            <person name="Lanie J.A."/>
            <person name="Ng W.-L."/>
            <person name="Kazmierczak K.M."/>
            <person name="Andrzejewski T.M."/>
            <person name="Davidsen T.M."/>
            <person name="Wayne K.J."/>
            <person name="Tettelin H."/>
            <person name="Glass J.I."/>
            <person name="Rusch D."/>
            <person name="Podicherti R."/>
            <person name="Tsui H.-C.T."/>
            <person name="Winkler M.E."/>
        </authorList>
    </citation>
    <scope>NUCLEOTIDE SEQUENCE</scope>
</reference>
<name>A0A381PC50_9ZZZZ</name>